<accession>A0A8D8CA64</accession>
<feature type="region of interest" description="Disordered" evidence="1">
    <location>
        <begin position="27"/>
        <end position="46"/>
    </location>
</feature>
<sequence>MRRNLPRTVKHQTPNTNRFHDRKLVPSRPVFRNGSPSNPYFPSSSSSYTATKTAIWNTRQFDSVVAHSGRNFPAEKVIQSRTQLTFKLAKILPKPKTNNSVRLGCNQVRTRSTEENCQTVCVDDNRRRIEGKSIEKNHVEHVECLSSVCRPFDQSISKR</sequence>
<dbReference type="EMBL" id="HBUE01116901">
    <property type="protein sequence ID" value="CAG6490764.1"/>
    <property type="molecule type" value="Transcribed_RNA"/>
</dbReference>
<evidence type="ECO:0000313" key="2">
    <source>
        <dbReference type="EMBL" id="CAG6490764.1"/>
    </source>
</evidence>
<dbReference type="AlphaFoldDB" id="A0A8D8CA64"/>
<feature type="compositionally biased region" description="Low complexity" evidence="1">
    <location>
        <begin position="35"/>
        <end position="46"/>
    </location>
</feature>
<evidence type="ECO:0000256" key="1">
    <source>
        <dbReference type="SAM" id="MobiDB-lite"/>
    </source>
</evidence>
<proteinExistence type="predicted"/>
<protein>
    <submittedName>
        <fullName evidence="2">(northern house mosquito) hypothetical protein</fullName>
    </submittedName>
</protein>
<name>A0A8D8CA64_CULPI</name>
<feature type="compositionally biased region" description="Basic residues" evidence="1">
    <location>
        <begin position="1"/>
        <end position="10"/>
    </location>
</feature>
<feature type="region of interest" description="Disordered" evidence="1">
    <location>
        <begin position="1"/>
        <end position="21"/>
    </location>
</feature>
<organism evidence="2">
    <name type="scientific">Culex pipiens</name>
    <name type="common">House mosquito</name>
    <dbReference type="NCBI Taxonomy" id="7175"/>
    <lineage>
        <taxon>Eukaryota</taxon>
        <taxon>Metazoa</taxon>
        <taxon>Ecdysozoa</taxon>
        <taxon>Arthropoda</taxon>
        <taxon>Hexapoda</taxon>
        <taxon>Insecta</taxon>
        <taxon>Pterygota</taxon>
        <taxon>Neoptera</taxon>
        <taxon>Endopterygota</taxon>
        <taxon>Diptera</taxon>
        <taxon>Nematocera</taxon>
        <taxon>Culicoidea</taxon>
        <taxon>Culicidae</taxon>
        <taxon>Culicinae</taxon>
        <taxon>Culicini</taxon>
        <taxon>Culex</taxon>
        <taxon>Culex</taxon>
    </lineage>
</organism>
<reference evidence="2" key="1">
    <citation type="submission" date="2021-05" db="EMBL/GenBank/DDBJ databases">
        <authorList>
            <person name="Alioto T."/>
            <person name="Alioto T."/>
            <person name="Gomez Garrido J."/>
        </authorList>
    </citation>
    <scope>NUCLEOTIDE SEQUENCE</scope>
</reference>